<keyword evidence="3" id="KW-0548">Nucleotidyltransferase</keyword>
<feature type="transmembrane region" description="Helical" evidence="1">
    <location>
        <begin position="12"/>
        <end position="30"/>
    </location>
</feature>
<dbReference type="PANTHER" id="PTHR46663">
    <property type="entry name" value="DIGUANYLATE CYCLASE DGCT-RELATED"/>
    <property type="match status" value="1"/>
</dbReference>
<dbReference type="SMART" id="SM00267">
    <property type="entry name" value="GGDEF"/>
    <property type="match status" value="1"/>
</dbReference>
<dbReference type="InterPro" id="IPR000160">
    <property type="entry name" value="GGDEF_dom"/>
</dbReference>
<dbReference type="PROSITE" id="PS50887">
    <property type="entry name" value="GGDEF"/>
    <property type="match status" value="1"/>
</dbReference>
<dbReference type="Pfam" id="PF00990">
    <property type="entry name" value="GGDEF"/>
    <property type="match status" value="1"/>
</dbReference>
<keyword evidence="1" id="KW-0812">Transmembrane</keyword>
<proteinExistence type="predicted"/>
<keyword evidence="1" id="KW-1133">Transmembrane helix</keyword>
<dbReference type="GO" id="GO:0052621">
    <property type="term" value="F:diguanylate cyclase activity"/>
    <property type="evidence" value="ECO:0007669"/>
    <property type="project" value="UniProtKB-EC"/>
</dbReference>
<comment type="caution">
    <text evidence="3">The sequence shown here is derived from an EMBL/GenBank/DDBJ whole genome shotgun (WGS) entry which is preliminary data.</text>
</comment>
<dbReference type="InterPro" id="IPR052163">
    <property type="entry name" value="DGC-Regulatory_Protein"/>
</dbReference>
<dbReference type="SUPFAM" id="SSF55073">
    <property type="entry name" value="Nucleotide cyclase"/>
    <property type="match status" value="1"/>
</dbReference>
<dbReference type="NCBIfam" id="TIGR00254">
    <property type="entry name" value="GGDEF"/>
    <property type="match status" value="1"/>
</dbReference>
<dbReference type="PANTHER" id="PTHR46663:SF4">
    <property type="entry name" value="DIGUANYLATE CYCLASE DGCT-RELATED"/>
    <property type="match status" value="1"/>
</dbReference>
<sequence length="354" mass="38154">MRRLRPDVWQLLMAAVAVLTIGIVTIVLTGPRAPAEPPASAVADVFATDIANAPRDRELATDPDRMTLAQQLDADTATLLASRVVTAVTITRDGIVLVDAERAVARGARSEALDAVVVSRRVGDSQDGVYRIEVHVAEPVEVSALRWRSTVLQLLVVALGVLAAGGLWVSRRRHQETEQMTLVDPLTGVGNRRLLERLTHRVLRHPEDLRLHALLLLDIDHFKTLNDTLGHAHGDLALRRLAEALLDAVRPGDHVIRLGGDEFAVLLEDVPPPPGSDALAAQVLQRVRDSVPDLGISGGSAVWPVDAPDLAGLTELADRAMYADKQARRRVDAITAAPSGAPRVPLVRLAQPCE</sequence>
<keyword evidence="1" id="KW-0472">Membrane</keyword>
<dbReference type="InterPro" id="IPR029787">
    <property type="entry name" value="Nucleotide_cyclase"/>
</dbReference>
<dbReference type="Proteomes" id="UP001589748">
    <property type="component" value="Unassembled WGS sequence"/>
</dbReference>
<evidence type="ECO:0000259" key="2">
    <source>
        <dbReference type="PROSITE" id="PS50887"/>
    </source>
</evidence>
<dbReference type="EMBL" id="JBHMDM010000001">
    <property type="protein sequence ID" value="MFB9375375.1"/>
    <property type="molecule type" value="Genomic_DNA"/>
</dbReference>
<dbReference type="RefSeq" id="WP_380136413.1">
    <property type="nucleotide sequence ID" value="NZ_JBHLUI010000006.1"/>
</dbReference>
<evidence type="ECO:0000313" key="3">
    <source>
        <dbReference type="EMBL" id="MFB9375375.1"/>
    </source>
</evidence>
<dbReference type="Gene3D" id="3.30.70.270">
    <property type="match status" value="1"/>
</dbReference>
<reference evidence="3 4" key="1">
    <citation type="submission" date="2024-09" db="EMBL/GenBank/DDBJ databases">
        <authorList>
            <person name="Sun Q."/>
            <person name="Mori K."/>
        </authorList>
    </citation>
    <scope>NUCLEOTIDE SEQUENCE [LARGE SCALE GENOMIC DNA]</scope>
    <source>
        <strain evidence="3 4">TISTR 1856</strain>
    </source>
</reference>
<keyword evidence="3" id="KW-0808">Transferase</keyword>
<dbReference type="CDD" id="cd01949">
    <property type="entry name" value="GGDEF"/>
    <property type="match status" value="1"/>
</dbReference>
<evidence type="ECO:0000313" key="4">
    <source>
        <dbReference type="Proteomes" id="UP001589748"/>
    </source>
</evidence>
<feature type="transmembrane region" description="Helical" evidence="1">
    <location>
        <begin position="151"/>
        <end position="170"/>
    </location>
</feature>
<accession>A0ABV5LMP6</accession>
<dbReference type="InterPro" id="IPR043128">
    <property type="entry name" value="Rev_trsase/Diguanyl_cyclase"/>
</dbReference>
<gene>
    <name evidence="3" type="ORF">ACFFVI_00175</name>
</gene>
<keyword evidence="4" id="KW-1185">Reference proteome</keyword>
<evidence type="ECO:0000256" key="1">
    <source>
        <dbReference type="SAM" id="Phobius"/>
    </source>
</evidence>
<dbReference type="EC" id="2.7.7.65" evidence="3"/>
<organism evidence="3 4">
    <name type="scientific">Kineococcus gynurae</name>
    <dbReference type="NCBI Taxonomy" id="452979"/>
    <lineage>
        <taxon>Bacteria</taxon>
        <taxon>Bacillati</taxon>
        <taxon>Actinomycetota</taxon>
        <taxon>Actinomycetes</taxon>
        <taxon>Kineosporiales</taxon>
        <taxon>Kineosporiaceae</taxon>
        <taxon>Kineococcus</taxon>
    </lineage>
</organism>
<feature type="domain" description="GGDEF" evidence="2">
    <location>
        <begin position="210"/>
        <end position="337"/>
    </location>
</feature>
<protein>
    <submittedName>
        <fullName evidence="3">Diguanylate cyclase domain-containing protein</fullName>
        <ecNumber evidence="3">2.7.7.65</ecNumber>
    </submittedName>
</protein>
<name>A0ABV5LMP6_9ACTN</name>